<dbReference type="Pfam" id="PF05822">
    <property type="entry name" value="UMPH-1"/>
    <property type="match status" value="1"/>
</dbReference>
<gene>
    <name evidence="8" type="ORF">POCULU_LOCUS10623</name>
</gene>
<proteinExistence type="inferred from homology"/>
<comment type="similarity">
    <text evidence="2">Belongs to the pyrimidine 5'-nucleotidase family.</text>
</comment>
<dbReference type="Proteomes" id="UP000789572">
    <property type="component" value="Unassembled WGS sequence"/>
</dbReference>
<accession>A0A9N9E4G5</accession>
<evidence type="ECO:0000256" key="6">
    <source>
        <dbReference type="ARBA" id="ARBA00022801"/>
    </source>
</evidence>
<evidence type="ECO:0000256" key="5">
    <source>
        <dbReference type="ARBA" id="ARBA00022741"/>
    </source>
</evidence>
<reference evidence="8" key="1">
    <citation type="submission" date="2021-06" db="EMBL/GenBank/DDBJ databases">
        <authorList>
            <person name="Kallberg Y."/>
            <person name="Tangrot J."/>
            <person name="Rosling A."/>
        </authorList>
    </citation>
    <scope>NUCLEOTIDE SEQUENCE</scope>
    <source>
        <strain evidence="8">IA702</strain>
    </source>
</reference>
<sequence>MSAIVSSHVDDLMSKILSDESALRVKDVENVRMKISRILEGGVNKLHVISDFDSTMSRHFREDMSRNPTCHQVLSSGSMLSPEFKQATAALYQKYFPIEMDTTLTVEEKVPYMVEWWSKAHELVIRQNLTKNDIKQMLLDTPTKLREGIAELIIQCKEKNIP</sequence>
<protein>
    <recommendedName>
        <fullName evidence="3">5'-nucleotidase</fullName>
        <ecNumber evidence="3">3.1.3.5</ecNumber>
    </recommendedName>
</protein>
<dbReference type="GO" id="GO:0005737">
    <property type="term" value="C:cytoplasm"/>
    <property type="evidence" value="ECO:0007669"/>
    <property type="project" value="InterPro"/>
</dbReference>
<dbReference type="OrthoDB" id="10014216at2759"/>
<organism evidence="8 9">
    <name type="scientific">Paraglomus occultum</name>
    <dbReference type="NCBI Taxonomy" id="144539"/>
    <lineage>
        <taxon>Eukaryota</taxon>
        <taxon>Fungi</taxon>
        <taxon>Fungi incertae sedis</taxon>
        <taxon>Mucoromycota</taxon>
        <taxon>Glomeromycotina</taxon>
        <taxon>Glomeromycetes</taxon>
        <taxon>Paraglomerales</taxon>
        <taxon>Paraglomeraceae</taxon>
        <taxon>Paraglomus</taxon>
    </lineage>
</organism>
<evidence type="ECO:0000313" key="9">
    <source>
        <dbReference type="Proteomes" id="UP000789572"/>
    </source>
</evidence>
<keyword evidence="7" id="KW-0460">Magnesium</keyword>
<keyword evidence="6" id="KW-0378">Hydrolase</keyword>
<dbReference type="GO" id="GO:0000166">
    <property type="term" value="F:nucleotide binding"/>
    <property type="evidence" value="ECO:0007669"/>
    <property type="project" value="UniProtKB-KW"/>
</dbReference>
<keyword evidence="9" id="KW-1185">Reference proteome</keyword>
<dbReference type="FunFam" id="1.10.150.340:FF:000001">
    <property type="entry name" value="Cytosolic 5-nucleotidase 3-like"/>
    <property type="match status" value="1"/>
</dbReference>
<dbReference type="InterPro" id="IPR036412">
    <property type="entry name" value="HAD-like_sf"/>
</dbReference>
<keyword evidence="5" id="KW-0547">Nucleotide-binding</keyword>
<dbReference type="GO" id="GO:0000287">
    <property type="term" value="F:magnesium ion binding"/>
    <property type="evidence" value="ECO:0007669"/>
    <property type="project" value="InterPro"/>
</dbReference>
<dbReference type="EMBL" id="CAJVPJ010005846">
    <property type="protein sequence ID" value="CAG8664349.1"/>
    <property type="molecule type" value="Genomic_DNA"/>
</dbReference>
<dbReference type="Gene3D" id="1.10.150.340">
    <property type="entry name" value="Pyrimidine 5'-nucleotidase (UMPH-1), N-terminal domain"/>
    <property type="match status" value="1"/>
</dbReference>
<feature type="non-terminal residue" evidence="8">
    <location>
        <position position="162"/>
    </location>
</feature>
<dbReference type="PANTHER" id="PTHR13045:SF0">
    <property type="entry name" value="7-METHYLGUANOSINE PHOSPHATE-SPECIFIC 5'-NUCLEOTIDASE"/>
    <property type="match status" value="1"/>
</dbReference>
<evidence type="ECO:0000313" key="8">
    <source>
        <dbReference type="EMBL" id="CAG8664349.1"/>
    </source>
</evidence>
<dbReference type="SUPFAM" id="SSF56784">
    <property type="entry name" value="HAD-like"/>
    <property type="match status" value="1"/>
</dbReference>
<dbReference type="AlphaFoldDB" id="A0A9N9E4G5"/>
<name>A0A9N9E4G5_9GLOM</name>
<evidence type="ECO:0000256" key="1">
    <source>
        <dbReference type="ARBA" id="ARBA00000815"/>
    </source>
</evidence>
<keyword evidence="4" id="KW-0479">Metal-binding</keyword>
<evidence type="ECO:0000256" key="7">
    <source>
        <dbReference type="ARBA" id="ARBA00022842"/>
    </source>
</evidence>
<dbReference type="PANTHER" id="PTHR13045">
    <property type="entry name" value="5'-NUCLEOTIDASE"/>
    <property type="match status" value="1"/>
</dbReference>
<dbReference type="GO" id="GO:0008253">
    <property type="term" value="F:5'-nucleotidase activity"/>
    <property type="evidence" value="ECO:0007669"/>
    <property type="project" value="UniProtKB-EC"/>
</dbReference>
<evidence type="ECO:0000256" key="4">
    <source>
        <dbReference type="ARBA" id="ARBA00022723"/>
    </source>
</evidence>
<dbReference type="EC" id="3.1.3.5" evidence="3"/>
<comment type="caution">
    <text evidence="8">The sequence shown here is derived from an EMBL/GenBank/DDBJ whole genome shotgun (WGS) entry which is preliminary data.</text>
</comment>
<comment type="catalytic activity">
    <reaction evidence="1">
        <text>a ribonucleoside 5'-phosphate + H2O = a ribonucleoside + phosphate</text>
        <dbReference type="Rhea" id="RHEA:12484"/>
        <dbReference type="ChEBI" id="CHEBI:15377"/>
        <dbReference type="ChEBI" id="CHEBI:18254"/>
        <dbReference type="ChEBI" id="CHEBI:43474"/>
        <dbReference type="ChEBI" id="CHEBI:58043"/>
        <dbReference type="EC" id="3.1.3.5"/>
    </reaction>
</comment>
<evidence type="ECO:0000256" key="2">
    <source>
        <dbReference type="ARBA" id="ARBA00008389"/>
    </source>
</evidence>
<evidence type="ECO:0000256" key="3">
    <source>
        <dbReference type="ARBA" id="ARBA00012643"/>
    </source>
</evidence>
<dbReference type="InterPro" id="IPR006434">
    <property type="entry name" value="Pyrimidine_nucleotidase_eu"/>
</dbReference>